<evidence type="ECO:0000256" key="1">
    <source>
        <dbReference type="SAM" id="Phobius"/>
    </source>
</evidence>
<gene>
    <name evidence="2" type="ORF">FNV43_RR22300</name>
</gene>
<dbReference type="AlphaFoldDB" id="A0A8K0DVX8"/>
<name>A0A8K0DVX8_9ROSA</name>
<proteinExistence type="predicted"/>
<keyword evidence="1" id="KW-1133">Transmembrane helix</keyword>
<dbReference type="PANTHER" id="PTHR31170">
    <property type="entry name" value="BNAC04G53230D PROTEIN"/>
    <property type="match status" value="1"/>
</dbReference>
<dbReference type="Pfam" id="PF03140">
    <property type="entry name" value="DUF247"/>
    <property type="match status" value="2"/>
</dbReference>
<accession>A0A8K0DVX8</accession>
<evidence type="ECO:0000313" key="3">
    <source>
        <dbReference type="Proteomes" id="UP000796880"/>
    </source>
</evidence>
<keyword evidence="1" id="KW-0472">Membrane</keyword>
<keyword evidence="3" id="KW-1185">Reference proteome</keyword>
<feature type="transmembrane region" description="Helical" evidence="1">
    <location>
        <begin position="562"/>
        <end position="587"/>
    </location>
</feature>
<protein>
    <submittedName>
        <fullName evidence="2">Uncharacterized protein</fullName>
    </submittedName>
</protein>
<dbReference type="Proteomes" id="UP000796880">
    <property type="component" value="Unassembled WGS sequence"/>
</dbReference>
<organism evidence="2 3">
    <name type="scientific">Rhamnella rubrinervis</name>
    <dbReference type="NCBI Taxonomy" id="2594499"/>
    <lineage>
        <taxon>Eukaryota</taxon>
        <taxon>Viridiplantae</taxon>
        <taxon>Streptophyta</taxon>
        <taxon>Embryophyta</taxon>
        <taxon>Tracheophyta</taxon>
        <taxon>Spermatophyta</taxon>
        <taxon>Magnoliopsida</taxon>
        <taxon>eudicotyledons</taxon>
        <taxon>Gunneridae</taxon>
        <taxon>Pentapetalae</taxon>
        <taxon>rosids</taxon>
        <taxon>fabids</taxon>
        <taxon>Rosales</taxon>
        <taxon>Rhamnaceae</taxon>
        <taxon>rhamnoid group</taxon>
        <taxon>Rhamneae</taxon>
        <taxon>Rhamnella</taxon>
    </lineage>
</organism>
<sequence length="588" mass="67324">METTQDHTNNNNGDYALIFLEEDSDETLANSIETRLYNGSPLTAKPPLDLENAHILDLIRGVLVPPVSNLQTDHDGLEDEKLDQQPQLIPCVTDLLVAGVKFVTGTTENMMNMHLLHSGKDVEYLIEKGIIDKWMSADDASKLFNRLYIDTFVTNFYYSDLCKSGIKIIGNVPASEEYINNEIENMVRSLIHEMFLFNNIYISSRCCIFKVMQEQESNAQRQEVSSSNIVNDQKAYAPIAFSIGPYHSAKQHLKPSQIIKINYLHDLLTYRTAPQPSSSAAASTHEPLLRDLFREVFVVLNEARECYAGQIDMSEFELLFLMVVDGCFILELFYKIAYGVPARDHQRTSTTSSSTFKLFDPIFGTNFLLQYLYHDLILVENQIPWVVLERLFSRIETTYMKDHQKPLLQLAVEFFEESGIKFKVAAGSSSASECVLDITFHDGVLEIPQLHIHENTETLFRNLVFFEQVSLLAASRFTCYALFLENLIKTSSDMKLLCERGIVDTSLSVEEATQCFRKLNINGAYLKENFYYEITQNVNTSCRRRWPRYLRVLKVEYFKTPWAVLSIAAAVILLILSFLQTLFTVIFR</sequence>
<dbReference type="PANTHER" id="PTHR31170:SF17">
    <property type="match status" value="1"/>
</dbReference>
<dbReference type="EMBL" id="VOIH02000010">
    <property type="protein sequence ID" value="KAF3435213.1"/>
    <property type="molecule type" value="Genomic_DNA"/>
</dbReference>
<comment type="caution">
    <text evidence="2">The sequence shown here is derived from an EMBL/GenBank/DDBJ whole genome shotgun (WGS) entry which is preliminary data.</text>
</comment>
<dbReference type="OrthoDB" id="591587at2759"/>
<reference evidence="2" key="1">
    <citation type="submission" date="2020-03" db="EMBL/GenBank/DDBJ databases">
        <title>A high-quality chromosome-level genome assembly of a woody plant with both climbing and erect habits, Rhamnella rubrinervis.</title>
        <authorList>
            <person name="Lu Z."/>
            <person name="Yang Y."/>
            <person name="Zhu X."/>
            <person name="Sun Y."/>
        </authorList>
    </citation>
    <scope>NUCLEOTIDE SEQUENCE</scope>
    <source>
        <strain evidence="2">BYM</strain>
        <tissue evidence="2">Leaf</tissue>
    </source>
</reference>
<evidence type="ECO:0000313" key="2">
    <source>
        <dbReference type="EMBL" id="KAF3435213.1"/>
    </source>
</evidence>
<dbReference type="InterPro" id="IPR004158">
    <property type="entry name" value="DUF247_pln"/>
</dbReference>
<keyword evidence="1" id="KW-0812">Transmembrane</keyword>